<sequence length="180" mass="21041">MNINDILKNIIEDKYNELRSSKDNEGIFSKIDYFEGNAIGQIGEEFVKTVFKEENIKIDNKQKVIHDEYDILSNGIKIEIKTARKGLKNNSFQFNGINPAYNNDYIIVIGLTHQNAYYLIIKDKISYNHKKRRYFLKVNEKERQLVAMNPGNSVNYKLTLQLSDLKSIDNFVKELKENLL</sequence>
<evidence type="ECO:0000313" key="2">
    <source>
        <dbReference type="Proteomes" id="UP000324707"/>
    </source>
</evidence>
<keyword evidence="1" id="KW-0378">Hydrolase</keyword>
<keyword evidence="1" id="KW-0255">Endonuclease</keyword>
<keyword evidence="1" id="KW-0540">Nuclease</keyword>
<proteinExistence type="predicted"/>
<accession>A0A5C8DXT7</accession>
<reference evidence="1 2" key="1">
    <citation type="journal article" date="1992" name="Lakartidningen">
        <title>[Penicillin V and not amoxicillin is the first choice preparation in acute otitis].</title>
        <authorList>
            <person name="Kamme C."/>
            <person name="Lundgren K."/>
            <person name="Prellner K."/>
        </authorList>
    </citation>
    <scope>NUCLEOTIDE SEQUENCE [LARGE SCALE GENOMIC DNA]</scope>
    <source>
        <strain evidence="1 2">PC5538III-lc</strain>
    </source>
</reference>
<dbReference type="Proteomes" id="UP000324707">
    <property type="component" value="Unassembled WGS sequence"/>
</dbReference>
<evidence type="ECO:0000313" key="1">
    <source>
        <dbReference type="EMBL" id="TXJ30360.1"/>
    </source>
</evidence>
<dbReference type="AlphaFoldDB" id="A0A5C8DXT7"/>
<organism evidence="1 2">
    <name type="scientific">Brachyspira aalborgi</name>
    <dbReference type="NCBI Taxonomy" id="29522"/>
    <lineage>
        <taxon>Bacteria</taxon>
        <taxon>Pseudomonadati</taxon>
        <taxon>Spirochaetota</taxon>
        <taxon>Spirochaetia</taxon>
        <taxon>Brachyspirales</taxon>
        <taxon>Brachyspiraceae</taxon>
        <taxon>Brachyspira</taxon>
    </lineage>
</organism>
<gene>
    <name evidence="1" type="ORF">EPJ69_09830</name>
</gene>
<dbReference type="EMBL" id="SAXX01000023">
    <property type="protein sequence ID" value="TXJ30360.1"/>
    <property type="molecule type" value="Genomic_DNA"/>
</dbReference>
<protein>
    <submittedName>
        <fullName evidence="1">Restriction endonuclease</fullName>
    </submittedName>
</protein>
<name>A0A5C8DXT7_9SPIR</name>
<dbReference type="GO" id="GO:0004519">
    <property type="term" value="F:endonuclease activity"/>
    <property type="evidence" value="ECO:0007669"/>
    <property type="project" value="UniProtKB-KW"/>
</dbReference>
<dbReference type="RefSeq" id="WP_147737249.1">
    <property type="nucleotide sequence ID" value="NZ_SAXX01000023.1"/>
</dbReference>
<comment type="caution">
    <text evidence="1">The sequence shown here is derived from an EMBL/GenBank/DDBJ whole genome shotgun (WGS) entry which is preliminary data.</text>
</comment>